<protein>
    <recommendedName>
        <fullName evidence="2">Hydantoinase B/oxoprolinase domain-containing protein</fullName>
    </recommendedName>
</protein>
<dbReference type="EMBL" id="UINC01050596">
    <property type="protein sequence ID" value="SVB63739.1"/>
    <property type="molecule type" value="Genomic_DNA"/>
</dbReference>
<dbReference type="InterPro" id="IPR045079">
    <property type="entry name" value="Oxoprolinase-like"/>
</dbReference>
<gene>
    <name evidence="3" type="ORF">METZ01_LOCUS216593</name>
</gene>
<organism evidence="3">
    <name type="scientific">marine metagenome</name>
    <dbReference type="NCBI Taxonomy" id="408172"/>
    <lineage>
        <taxon>unclassified sequences</taxon>
        <taxon>metagenomes</taxon>
        <taxon>ecological metagenomes</taxon>
    </lineage>
</organism>
<evidence type="ECO:0000256" key="1">
    <source>
        <dbReference type="SAM" id="MobiDB-lite"/>
    </source>
</evidence>
<feature type="region of interest" description="Disordered" evidence="1">
    <location>
        <begin position="394"/>
        <end position="415"/>
    </location>
</feature>
<accession>A0A382FM62</accession>
<dbReference type="Pfam" id="PF02538">
    <property type="entry name" value="Hydantoinase_B"/>
    <property type="match status" value="1"/>
</dbReference>
<dbReference type="GO" id="GO:0017168">
    <property type="term" value="F:5-oxoprolinase (ATP-hydrolyzing) activity"/>
    <property type="evidence" value="ECO:0007669"/>
    <property type="project" value="TreeGrafter"/>
</dbReference>
<dbReference type="PANTHER" id="PTHR11365">
    <property type="entry name" value="5-OXOPROLINASE RELATED"/>
    <property type="match status" value="1"/>
</dbReference>
<feature type="non-terminal residue" evidence="3">
    <location>
        <position position="415"/>
    </location>
</feature>
<name>A0A382FM62_9ZZZZ</name>
<evidence type="ECO:0000259" key="2">
    <source>
        <dbReference type="Pfam" id="PF02538"/>
    </source>
</evidence>
<dbReference type="GO" id="GO:0005829">
    <property type="term" value="C:cytosol"/>
    <property type="evidence" value="ECO:0007669"/>
    <property type="project" value="TreeGrafter"/>
</dbReference>
<sequence length="415" mass="44711">VAVNEVDPITASVIQHRLVAISEEMGEAMLRTSYSQILNSSRDFSTAICGANGRLIAQAEHIPVHVGALPWAVRAVVDFFGDDVHPGDVFLLNDPYHGGSHLPDLTAFVPVFADNTLLFWTVNRAHHSDIGGATYGAYNAAATEIWQEGLRVPPLRLYAGGELRRDLMQMLSINVRHAKDFQGDLAAQIGSVRLGETRLQTLMTEFKPRLVSAAVEVILDSAEQQARDVIDAWADGIYEGEALLDDDGRGNQDIAIRAKVTIHGNDLDVDLSASDDEVTSFVNSSHANMQSAVAMAFSFLFDADTPKNDGSLRPVNIIAREGSVVWASPGAPVTLSTSHCAQEVIEAVIRALAPACPDRAMAGWGRRFRIAIKGENPKNGQPFIWHMMHARPGAGASPGGDGWHGSGEWHSTGGL</sequence>
<dbReference type="PANTHER" id="PTHR11365:SF23">
    <property type="entry name" value="HYPOTHETICAL 5-OXOPROLINASE (EUROFUNG)-RELATED"/>
    <property type="match status" value="1"/>
</dbReference>
<feature type="compositionally biased region" description="Gly residues" evidence="1">
    <location>
        <begin position="396"/>
        <end position="405"/>
    </location>
</feature>
<feature type="non-terminal residue" evidence="3">
    <location>
        <position position="1"/>
    </location>
</feature>
<dbReference type="AlphaFoldDB" id="A0A382FM62"/>
<feature type="domain" description="Hydantoinase B/oxoprolinase" evidence="2">
    <location>
        <begin position="7"/>
        <end position="413"/>
    </location>
</feature>
<dbReference type="InterPro" id="IPR003692">
    <property type="entry name" value="Hydantoinase_B"/>
</dbReference>
<evidence type="ECO:0000313" key="3">
    <source>
        <dbReference type="EMBL" id="SVB63739.1"/>
    </source>
</evidence>
<reference evidence="3" key="1">
    <citation type="submission" date="2018-05" db="EMBL/GenBank/DDBJ databases">
        <authorList>
            <person name="Lanie J.A."/>
            <person name="Ng W.-L."/>
            <person name="Kazmierczak K.M."/>
            <person name="Andrzejewski T.M."/>
            <person name="Davidsen T.M."/>
            <person name="Wayne K.J."/>
            <person name="Tettelin H."/>
            <person name="Glass J.I."/>
            <person name="Rusch D."/>
            <person name="Podicherti R."/>
            <person name="Tsui H.-C.T."/>
            <person name="Winkler M.E."/>
        </authorList>
    </citation>
    <scope>NUCLEOTIDE SEQUENCE</scope>
</reference>
<proteinExistence type="predicted"/>
<dbReference type="GO" id="GO:0006749">
    <property type="term" value="P:glutathione metabolic process"/>
    <property type="evidence" value="ECO:0007669"/>
    <property type="project" value="TreeGrafter"/>
</dbReference>